<dbReference type="STRING" id="349215.A11S_2323"/>
<name>M4VIT9_9BACT</name>
<gene>
    <name evidence="2" type="ORF">A11S_2323</name>
</gene>
<evidence type="ECO:0000313" key="3">
    <source>
        <dbReference type="Proteomes" id="UP000011932"/>
    </source>
</evidence>
<dbReference type="AlphaFoldDB" id="M4VIT9"/>
<proteinExistence type="predicted"/>
<dbReference type="EMBL" id="CP003538">
    <property type="protein sequence ID" value="AGH99118.1"/>
    <property type="molecule type" value="Genomic_DNA"/>
</dbReference>
<dbReference type="OrthoDB" id="9817718at2"/>
<dbReference type="Proteomes" id="UP000011932">
    <property type="component" value="Chromosome"/>
</dbReference>
<dbReference type="RefSeq" id="WP_015468627.1">
    <property type="nucleotide sequence ID" value="NC_020812.1"/>
</dbReference>
<feature type="compositionally biased region" description="Acidic residues" evidence="1">
    <location>
        <begin position="400"/>
        <end position="409"/>
    </location>
</feature>
<evidence type="ECO:0000313" key="2">
    <source>
        <dbReference type="EMBL" id="AGH99118.1"/>
    </source>
</evidence>
<feature type="region of interest" description="Disordered" evidence="1">
    <location>
        <begin position="400"/>
        <end position="434"/>
    </location>
</feature>
<accession>M4VIT9</accession>
<evidence type="ECO:0000256" key="1">
    <source>
        <dbReference type="SAM" id="MobiDB-lite"/>
    </source>
</evidence>
<protein>
    <submittedName>
        <fullName evidence="2">Uncharacterized protein</fullName>
    </submittedName>
</protein>
<sequence length="434" mass="48852">MSSVVTLLTTLGLTDATDFDAVERGFMERVHAIVAVASDNFDEAQVKAQEQELRTLFQQFFDYAMQWAAHDVKAQMKIPGRPKDHPDAIRLKAEARNVLRGLQTNITNFAVAYMQINRFTTLVREGIRQDKSKALDISGRNIKWTADAGVMMARYDKRKAELLEYKLRFGAARDLLASMEPDWITITKSLDALYGPVEAEALERSLRASLRIGDIKRARTVAKAALEGKLRFGVERPDAVRQVLAQTLTRLVDFYDEHQSDLLDEEKRLFLRASELGLVMEAQVQEIRKINGFIMKYSLPYMEFKLGTLAHLRDKMMVIGSLENLMTLYRKMLSGLIRPLSDMGMVREYESTVINRTRYLQSNFFGEVPTILAQSAKVVAEFRVLQSDYHKNVAQAEIEGVDLGDDDGAENTSATDRARPGADVQAAPSSIAAS</sequence>
<reference evidence="2 3" key="1">
    <citation type="journal article" date="2013" name="ISME J.">
        <title>By their genes ye shall know them: genomic signatures of predatory bacteria.</title>
        <authorList>
            <person name="Pasternak Z."/>
            <person name="Pietrokovski S."/>
            <person name="Rotem O."/>
            <person name="Gophna U."/>
            <person name="Lurie-Weinberger M.N."/>
            <person name="Jurkevitch E."/>
        </authorList>
    </citation>
    <scope>NUCLEOTIDE SEQUENCE [LARGE SCALE GENOMIC DNA]</scope>
    <source>
        <strain evidence="2">EPB</strain>
    </source>
</reference>
<dbReference type="HOGENOM" id="CLU_634324_0_0_5"/>
<organism evidence="2 3">
    <name type="scientific">Micavibrio aeruginosavorus EPB</name>
    <dbReference type="NCBI Taxonomy" id="349215"/>
    <lineage>
        <taxon>Bacteria</taxon>
        <taxon>Pseudomonadati</taxon>
        <taxon>Bdellovibrionota</taxon>
        <taxon>Bdellovibrionia</taxon>
        <taxon>Bdellovibrionales</taxon>
        <taxon>Pseudobdellovibrionaceae</taxon>
        <taxon>Micavibrio</taxon>
    </lineage>
</organism>
<dbReference type="KEGG" id="man:A11S_2323"/>